<feature type="transmembrane region" description="Helical" evidence="1">
    <location>
        <begin position="72"/>
        <end position="92"/>
    </location>
</feature>
<evidence type="ECO:0000256" key="1">
    <source>
        <dbReference type="SAM" id="Phobius"/>
    </source>
</evidence>
<sequence>MSLSKIIKNVAMTITKMMKPMIDILNSLYRKLLSTILFSSPAIMLVRMAIDKFGIAADRNAWPNIRRSRFAAILPLVIAHTLGDLLTNISLGKVSVSFTHTTKAMEPFFTVVLSSFLLALQWHPTLRINCGML</sequence>
<keyword evidence="1" id="KW-0812">Transmembrane</keyword>
<accession>A0A9D4Y436</accession>
<comment type="caution">
    <text evidence="3">The sequence shown here is derived from an EMBL/GenBank/DDBJ whole genome shotgun (WGS) entry which is preliminary data.</text>
</comment>
<name>A0A9D4Y436_PEA</name>
<reference evidence="3 4" key="1">
    <citation type="journal article" date="2022" name="Nat. Genet.">
        <title>Improved pea reference genome and pan-genome highlight genomic features and evolutionary characteristics.</title>
        <authorList>
            <person name="Yang T."/>
            <person name="Liu R."/>
            <person name="Luo Y."/>
            <person name="Hu S."/>
            <person name="Wang D."/>
            <person name="Wang C."/>
            <person name="Pandey M.K."/>
            <person name="Ge S."/>
            <person name="Xu Q."/>
            <person name="Li N."/>
            <person name="Li G."/>
            <person name="Huang Y."/>
            <person name="Saxena R.K."/>
            <person name="Ji Y."/>
            <person name="Li M."/>
            <person name="Yan X."/>
            <person name="He Y."/>
            <person name="Liu Y."/>
            <person name="Wang X."/>
            <person name="Xiang C."/>
            <person name="Varshney R.K."/>
            <person name="Ding H."/>
            <person name="Gao S."/>
            <person name="Zong X."/>
        </authorList>
    </citation>
    <scope>NUCLEOTIDE SEQUENCE [LARGE SCALE GENOMIC DNA]</scope>
    <source>
        <strain evidence="3 4">cv. Zhongwan 6</strain>
    </source>
</reference>
<organism evidence="3 4">
    <name type="scientific">Pisum sativum</name>
    <name type="common">Garden pea</name>
    <name type="synonym">Lathyrus oleraceus</name>
    <dbReference type="NCBI Taxonomy" id="3888"/>
    <lineage>
        <taxon>Eukaryota</taxon>
        <taxon>Viridiplantae</taxon>
        <taxon>Streptophyta</taxon>
        <taxon>Embryophyta</taxon>
        <taxon>Tracheophyta</taxon>
        <taxon>Spermatophyta</taxon>
        <taxon>Magnoliopsida</taxon>
        <taxon>eudicotyledons</taxon>
        <taxon>Gunneridae</taxon>
        <taxon>Pentapetalae</taxon>
        <taxon>rosids</taxon>
        <taxon>fabids</taxon>
        <taxon>Fabales</taxon>
        <taxon>Fabaceae</taxon>
        <taxon>Papilionoideae</taxon>
        <taxon>50 kb inversion clade</taxon>
        <taxon>NPAAA clade</taxon>
        <taxon>Hologalegina</taxon>
        <taxon>IRL clade</taxon>
        <taxon>Fabeae</taxon>
        <taxon>Lathyrus</taxon>
    </lineage>
</organism>
<dbReference type="Gramene" id="chrUn0378G0000100-T1">
    <property type="protein sequence ID" value="KAI5381704.1"/>
    <property type="gene ID" value="KIW84_UN0508"/>
</dbReference>
<feature type="transmembrane region" description="Helical" evidence="1">
    <location>
        <begin position="104"/>
        <end position="123"/>
    </location>
</feature>
<feature type="domain" description="Sugar phosphate transporter" evidence="2">
    <location>
        <begin position="44"/>
        <end position="120"/>
    </location>
</feature>
<proteinExistence type="predicted"/>
<keyword evidence="4" id="KW-1185">Reference proteome</keyword>
<dbReference type="EMBL" id="JAMSHJ010000003">
    <property type="protein sequence ID" value="KAI5431509.1"/>
    <property type="molecule type" value="Genomic_DNA"/>
</dbReference>
<dbReference type="AlphaFoldDB" id="A0A9D4Y436"/>
<dbReference type="Pfam" id="PF03151">
    <property type="entry name" value="TPT"/>
    <property type="match status" value="1"/>
</dbReference>
<evidence type="ECO:0000259" key="2">
    <source>
        <dbReference type="Pfam" id="PF03151"/>
    </source>
</evidence>
<evidence type="ECO:0000313" key="3">
    <source>
        <dbReference type="EMBL" id="KAI5431509.1"/>
    </source>
</evidence>
<keyword evidence="1" id="KW-0472">Membrane</keyword>
<dbReference type="InterPro" id="IPR004853">
    <property type="entry name" value="Sugar_P_trans_dom"/>
</dbReference>
<evidence type="ECO:0000313" key="4">
    <source>
        <dbReference type="Proteomes" id="UP001058974"/>
    </source>
</evidence>
<dbReference type="Gramene" id="Psat03G0562400-T1">
    <property type="protein sequence ID" value="KAI5431509.1"/>
    <property type="gene ID" value="KIW84_035624"/>
</dbReference>
<dbReference type="Proteomes" id="UP001058974">
    <property type="component" value="Chromosome 3"/>
</dbReference>
<gene>
    <name evidence="3" type="ORF">KIW84_035624</name>
</gene>
<keyword evidence="1" id="KW-1133">Transmembrane helix</keyword>
<protein>
    <recommendedName>
        <fullName evidence="2">Sugar phosphate transporter domain-containing protein</fullName>
    </recommendedName>
</protein>